<comment type="caution">
    <text evidence="2">The sequence shown here is derived from an EMBL/GenBank/DDBJ whole genome shotgun (WGS) entry which is preliminary data.</text>
</comment>
<reference evidence="2" key="1">
    <citation type="submission" date="2023-07" db="EMBL/GenBank/DDBJ databases">
        <title>Genomic Encyclopedia of Type Strains, Phase IV (KMG-IV): sequencing the most valuable type-strain genomes for metagenomic binning, comparative biology and taxonomic classification.</title>
        <authorList>
            <person name="Goeker M."/>
        </authorList>
    </citation>
    <scope>NUCLEOTIDE SEQUENCE</scope>
    <source>
        <strain evidence="2">DSM 23947</strain>
    </source>
</reference>
<keyword evidence="1" id="KW-1133">Transmembrane helix</keyword>
<keyword evidence="1" id="KW-0472">Membrane</keyword>
<proteinExistence type="predicted"/>
<keyword evidence="1" id="KW-0812">Transmembrane</keyword>
<dbReference type="EMBL" id="JAUSUC010000054">
    <property type="protein sequence ID" value="MDQ0216516.1"/>
    <property type="molecule type" value="Genomic_DNA"/>
</dbReference>
<protein>
    <submittedName>
        <fullName evidence="2">Membrane protein</fullName>
    </submittedName>
</protein>
<sequence length="94" mass="10401">MNSLVIFILILVALNILVFFMAKKTWLIWRMAGLIFIFCSPFVFFITMNVIGKKVGDGIAGGAAGFIFGTLLVINAFVFFIVAVFASKKESKEI</sequence>
<dbReference type="RefSeq" id="WP_307258580.1">
    <property type="nucleotide sequence ID" value="NZ_JAUSUC010000054.1"/>
</dbReference>
<dbReference type="AlphaFoldDB" id="A0AAJ1T7F3"/>
<evidence type="ECO:0000256" key="1">
    <source>
        <dbReference type="SAM" id="Phobius"/>
    </source>
</evidence>
<feature type="transmembrane region" description="Helical" evidence="1">
    <location>
        <begin position="63"/>
        <end position="86"/>
    </location>
</feature>
<organism evidence="2 3">
    <name type="scientific">Oikeobacillus pervagus</name>
    <dbReference type="NCBI Taxonomy" id="1325931"/>
    <lineage>
        <taxon>Bacteria</taxon>
        <taxon>Bacillati</taxon>
        <taxon>Bacillota</taxon>
        <taxon>Bacilli</taxon>
        <taxon>Bacillales</taxon>
        <taxon>Bacillaceae</taxon>
        <taxon>Oikeobacillus</taxon>
    </lineage>
</organism>
<accession>A0AAJ1T7F3</accession>
<feature type="transmembrane region" description="Helical" evidence="1">
    <location>
        <begin position="34"/>
        <end position="51"/>
    </location>
</feature>
<evidence type="ECO:0000313" key="3">
    <source>
        <dbReference type="Proteomes" id="UP001237207"/>
    </source>
</evidence>
<keyword evidence="3" id="KW-1185">Reference proteome</keyword>
<feature type="transmembrane region" description="Helical" evidence="1">
    <location>
        <begin position="6"/>
        <end position="22"/>
    </location>
</feature>
<name>A0AAJ1T7F3_9BACI</name>
<dbReference type="Proteomes" id="UP001237207">
    <property type="component" value="Unassembled WGS sequence"/>
</dbReference>
<evidence type="ECO:0000313" key="2">
    <source>
        <dbReference type="EMBL" id="MDQ0216516.1"/>
    </source>
</evidence>
<gene>
    <name evidence="2" type="ORF">J2S13_002976</name>
</gene>